<organism evidence="1">
    <name type="scientific">viral metagenome</name>
    <dbReference type="NCBI Taxonomy" id="1070528"/>
    <lineage>
        <taxon>unclassified sequences</taxon>
        <taxon>metagenomes</taxon>
        <taxon>organismal metagenomes</taxon>
    </lineage>
</organism>
<accession>A0A6M3KVH7</accession>
<evidence type="ECO:0000313" key="1">
    <source>
        <dbReference type="EMBL" id="QJA86183.1"/>
    </source>
</evidence>
<gene>
    <name evidence="1" type="ORF">MM415B02120_0009</name>
</gene>
<protein>
    <submittedName>
        <fullName evidence="1">Uncharacterized protein</fullName>
    </submittedName>
</protein>
<dbReference type="AlphaFoldDB" id="A0A6M3KVH7"/>
<name>A0A6M3KVH7_9ZZZZ</name>
<dbReference type="EMBL" id="MT142620">
    <property type="protein sequence ID" value="QJA86183.1"/>
    <property type="molecule type" value="Genomic_DNA"/>
</dbReference>
<reference evidence="1" key="1">
    <citation type="submission" date="2020-03" db="EMBL/GenBank/DDBJ databases">
        <title>The deep terrestrial virosphere.</title>
        <authorList>
            <person name="Holmfeldt K."/>
            <person name="Nilsson E."/>
            <person name="Simone D."/>
            <person name="Lopez-Fernandez M."/>
            <person name="Wu X."/>
            <person name="de Brujin I."/>
            <person name="Lundin D."/>
            <person name="Andersson A."/>
            <person name="Bertilsson S."/>
            <person name="Dopson M."/>
        </authorList>
    </citation>
    <scope>NUCLEOTIDE SEQUENCE</scope>
    <source>
        <strain evidence="1">MM415B02120</strain>
    </source>
</reference>
<proteinExistence type="predicted"/>
<sequence>MTKTIEEKAEFIGVNPEKLKGLKGKEKERIEKAIDEGYAFLNKGGGKK</sequence>